<reference evidence="3" key="1">
    <citation type="journal article" date="2012" name="Nat. Biotechnol.">
        <title>Reference genome sequence of the model plant Setaria.</title>
        <authorList>
            <person name="Bennetzen J.L."/>
            <person name="Schmutz J."/>
            <person name="Wang H."/>
            <person name="Percifield R."/>
            <person name="Hawkins J."/>
            <person name="Pontaroli A.C."/>
            <person name="Estep M."/>
            <person name="Feng L."/>
            <person name="Vaughn J.N."/>
            <person name="Grimwood J."/>
            <person name="Jenkins J."/>
            <person name="Barry K."/>
            <person name="Lindquist E."/>
            <person name="Hellsten U."/>
            <person name="Deshpande S."/>
            <person name="Wang X."/>
            <person name="Wu X."/>
            <person name="Mitros T."/>
            <person name="Triplett J."/>
            <person name="Yang X."/>
            <person name="Ye C.Y."/>
            <person name="Mauro-Herrera M."/>
            <person name="Wang L."/>
            <person name="Li P."/>
            <person name="Sharma M."/>
            <person name="Sharma R."/>
            <person name="Ronald P.C."/>
            <person name="Panaud O."/>
            <person name="Kellogg E.A."/>
            <person name="Brutnell T.P."/>
            <person name="Doust A.N."/>
            <person name="Tuskan G.A."/>
            <person name="Rokhsar D."/>
            <person name="Devos K.M."/>
        </authorList>
    </citation>
    <scope>NUCLEOTIDE SEQUENCE [LARGE SCALE GENOMIC DNA]</scope>
    <source>
        <strain evidence="3">Yugu1</strain>
    </source>
</reference>
<organism evidence="3">
    <name type="scientific">Setaria italica</name>
    <name type="common">Foxtail millet</name>
    <name type="synonym">Panicum italicum</name>
    <dbReference type="NCBI Taxonomy" id="4555"/>
    <lineage>
        <taxon>Eukaryota</taxon>
        <taxon>Viridiplantae</taxon>
        <taxon>Streptophyta</taxon>
        <taxon>Embryophyta</taxon>
        <taxon>Tracheophyta</taxon>
        <taxon>Spermatophyta</taxon>
        <taxon>Magnoliopsida</taxon>
        <taxon>Liliopsida</taxon>
        <taxon>Poales</taxon>
        <taxon>Poaceae</taxon>
        <taxon>PACMAD clade</taxon>
        <taxon>Panicoideae</taxon>
        <taxon>Panicodae</taxon>
        <taxon>Paniceae</taxon>
        <taxon>Cenchrinae</taxon>
        <taxon>Setaria</taxon>
    </lineage>
</organism>
<feature type="chain" id="PRO_5016852934" evidence="2">
    <location>
        <begin position="27"/>
        <end position="459"/>
    </location>
</feature>
<evidence type="ECO:0000256" key="1">
    <source>
        <dbReference type="SAM" id="MobiDB-lite"/>
    </source>
</evidence>
<dbReference type="OrthoDB" id="695313at2759"/>
<dbReference type="AlphaFoldDB" id="A0A368RKL3"/>
<gene>
    <name evidence="3" type="ORF">SETIT_6G119900v2</name>
</gene>
<proteinExistence type="predicted"/>
<keyword evidence="2" id="KW-0732">Signal</keyword>
<name>A0A368RKL3_SETIT</name>
<reference evidence="3" key="2">
    <citation type="submission" date="2015-07" db="EMBL/GenBank/DDBJ databases">
        <authorList>
            <person name="Noorani M."/>
        </authorList>
    </citation>
    <scope>NUCLEOTIDE SEQUENCE</scope>
    <source>
        <strain evidence="3">Yugu1</strain>
    </source>
</reference>
<dbReference type="EMBL" id="CM003533">
    <property type="protein sequence ID" value="RCV30745.1"/>
    <property type="molecule type" value="Genomic_DNA"/>
</dbReference>
<feature type="region of interest" description="Disordered" evidence="1">
    <location>
        <begin position="40"/>
        <end position="81"/>
    </location>
</feature>
<evidence type="ECO:0000256" key="2">
    <source>
        <dbReference type="SAM" id="SignalP"/>
    </source>
</evidence>
<feature type="signal peptide" evidence="2">
    <location>
        <begin position="1"/>
        <end position="26"/>
    </location>
</feature>
<evidence type="ECO:0000313" key="3">
    <source>
        <dbReference type="EMBL" id="RCV30745.1"/>
    </source>
</evidence>
<protein>
    <submittedName>
        <fullName evidence="3">Uncharacterized protein</fullName>
    </submittedName>
</protein>
<sequence>MAMPLRSFHLAAISLVLLALLHPTTAAESSASIGLPPRASALPMGGARDAPSSATGRLHPSPVARSQEGQDAAAPSPLAAPPITRSEHRARAWARAAAHARYAHYDYGITLADLRSVCQAPLCFAYSDHRSSQCSMALTSAVYGIVRTIEGTQPILPSSSAWRAYVFSGGDVCHVEIGYMDTDSFLATACPAWTCDRHFTLSVDEALAWALSAISAPCGGVTNSAAATTPSPPNAMALLPLLAAAFLPAPVAAAVAISSLASLALATDLSEEEYTKLNHAICAIYAYDNATSAVDHAPPVASHRVVCRRPLCINTNLDVCTLWVVLAERHGHRDDPLRVYCAVHSLKGAASPSIFFPWRNTWRAHLPIADPGAAAASGDRLCYVELAHMEYREGYYVLCPASDGHAHVSCTEFPDEAVAAAVWEHRRLTYRDTVVPKCERYKYGAAGQQFWGYDYNAEL</sequence>
<accession>A0A368RKL3</accession>